<reference evidence="3" key="1">
    <citation type="submission" date="2022-08" db="EMBL/GenBank/DDBJ databases">
        <authorList>
            <consortium name="DOE Joint Genome Institute"/>
            <person name="Min B."/>
            <person name="Riley R."/>
            <person name="Sierra-Patev S."/>
            <person name="Naranjo-Ortiz M."/>
            <person name="Looney B."/>
            <person name="Konkel Z."/>
            <person name="Slot J.C."/>
            <person name="Sakamoto Y."/>
            <person name="Steenwyk J.L."/>
            <person name="Rokas A."/>
            <person name="Carro J."/>
            <person name="Camarero S."/>
            <person name="Ferreira P."/>
            <person name="Molpeceres G."/>
            <person name="Ruiz-Duenas F.J."/>
            <person name="Serrano A."/>
            <person name="Henrissat B."/>
            <person name="Drula E."/>
            <person name="Hughes K.W."/>
            <person name="Mata J.L."/>
            <person name="Ishikawa N.K."/>
            <person name="Vargas-Isla R."/>
            <person name="Ushijima S."/>
            <person name="Smith C.A."/>
            <person name="Ahrendt S."/>
            <person name="Andreopoulos W."/>
            <person name="He G."/>
            <person name="Labutti K."/>
            <person name="Lipzen A."/>
            <person name="Ng V."/>
            <person name="Sandor L."/>
            <person name="Barry K."/>
            <person name="Martinez A.T."/>
            <person name="Xiao Y."/>
            <person name="Gibbons J.G."/>
            <person name="Terashima K."/>
            <person name="Hibbett D.S."/>
            <person name="Grigoriev I.V."/>
        </authorList>
    </citation>
    <scope>NUCLEOTIDE SEQUENCE</scope>
    <source>
        <strain evidence="3">TFB9207</strain>
    </source>
</reference>
<evidence type="ECO:0000256" key="2">
    <source>
        <dbReference type="SAM" id="SignalP"/>
    </source>
</evidence>
<dbReference type="Proteomes" id="UP001163846">
    <property type="component" value="Unassembled WGS sequence"/>
</dbReference>
<proteinExistence type="predicted"/>
<dbReference type="EMBL" id="MU806228">
    <property type="protein sequence ID" value="KAJ3837696.1"/>
    <property type="molecule type" value="Genomic_DNA"/>
</dbReference>
<evidence type="ECO:0000313" key="4">
    <source>
        <dbReference type="Proteomes" id="UP001163846"/>
    </source>
</evidence>
<feature type="region of interest" description="Disordered" evidence="1">
    <location>
        <begin position="38"/>
        <end position="57"/>
    </location>
</feature>
<comment type="caution">
    <text evidence="3">The sequence shown here is derived from an EMBL/GenBank/DDBJ whole genome shotgun (WGS) entry which is preliminary data.</text>
</comment>
<feature type="chain" id="PRO_5041245765" evidence="2">
    <location>
        <begin position="22"/>
        <end position="167"/>
    </location>
</feature>
<dbReference type="AlphaFoldDB" id="A0AA38P7Y3"/>
<gene>
    <name evidence="3" type="ORF">F5878DRAFT_203270</name>
</gene>
<sequence length="167" mass="19042">MQFNILYLVFILATAMCTTSSHPISNIRSRASLYPVAPRPRGLQGRADHADSSAGSTRKPKWIDVLFDEIFGQRDESFDSEVFEFLANIPAIVRFENISTHANTRFRWKTMPFSVPNLPYIEFTLQDPETGRTLIVRMNKKDKFHNYEIFVGGNTEPIAKVGDINLT</sequence>
<accession>A0AA38P7Y3</accession>
<feature type="signal peptide" evidence="2">
    <location>
        <begin position="1"/>
        <end position="21"/>
    </location>
</feature>
<evidence type="ECO:0000313" key="3">
    <source>
        <dbReference type="EMBL" id="KAJ3837696.1"/>
    </source>
</evidence>
<protein>
    <submittedName>
        <fullName evidence="3">Uncharacterized protein</fullName>
    </submittedName>
</protein>
<keyword evidence="4" id="KW-1185">Reference proteome</keyword>
<organism evidence="3 4">
    <name type="scientific">Lentinula raphanica</name>
    <dbReference type="NCBI Taxonomy" id="153919"/>
    <lineage>
        <taxon>Eukaryota</taxon>
        <taxon>Fungi</taxon>
        <taxon>Dikarya</taxon>
        <taxon>Basidiomycota</taxon>
        <taxon>Agaricomycotina</taxon>
        <taxon>Agaricomycetes</taxon>
        <taxon>Agaricomycetidae</taxon>
        <taxon>Agaricales</taxon>
        <taxon>Marasmiineae</taxon>
        <taxon>Omphalotaceae</taxon>
        <taxon>Lentinula</taxon>
    </lineage>
</organism>
<evidence type="ECO:0000256" key="1">
    <source>
        <dbReference type="SAM" id="MobiDB-lite"/>
    </source>
</evidence>
<keyword evidence="2" id="KW-0732">Signal</keyword>
<name>A0AA38P7Y3_9AGAR</name>